<organism evidence="1">
    <name type="scientific">Hydrogenobacter sp</name>
    <dbReference type="NCBI Taxonomy" id="2152829"/>
    <lineage>
        <taxon>Bacteria</taxon>
        <taxon>Pseudomonadati</taxon>
        <taxon>Aquificota</taxon>
        <taxon>Aquificia</taxon>
        <taxon>Aquificales</taxon>
        <taxon>Aquificaceae</taxon>
        <taxon>Hydrogenobacter</taxon>
    </lineage>
</organism>
<protein>
    <submittedName>
        <fullName evidence="1">Uncharacterized protein</fullName>
    </submittedName>
</protein>
<sequence>MKSVREELKKHGVELESRYLIYKTQEKVIVIPYYHIRTLEFKGTKIVIQTGGVERVVIDIPRQNLALEFFNELLLHIERVYL</sequence>
<proteinExistence type="predicted"/>
<comment type="caution">
    <text evidence="1">The sequence shown here is derived from an EMBL/GenBank/DDBJ whole genome shotgun (WGS) entry which is preliminary data.</text>
</comment>
<reference evidence="1" key="1">
    <citation type="journal article" date="2020" name="mSystems">
        <title>Genome- and Community-Level Interaction Insights into Carbon Utilization and Element Cycling Functions of Hydrothermarchaeota in Hydrothermal Sediment.</title>
        <authorList>
            <person name="Zhou Z."/>
            <person name="Liu Y."/>
            <person name="Xu W."/>
            <person name="Pan J."/>
            <person name="Luo Z.H."/>
            <person name="Li M."/>
        </authorList>
    </citation>
    <scope>NUCLEOTIDE SEQUENCE [LARGE SCALE GENOMIC DNA]</scope>
    <source>
        <strain evidence="1">SpSt-132</strain>
    </source>
</reference>
<accession>A0A7C2V8A1</accession>
<gene>
    <name evidence="1" type="ORF">ENO47_09130</name>
</gene>
<dbReference type="AlphaFoldDB" id="A0A7C2V8A1"/>
<dbReference type="EMBL" id="DSFP01000077">
    <property type="protein sequence ID" value="HEW46801.1"/>
    <property type="molecule type" value="Genomic_DNA"/>
</dbReference>
<evidence type="ECO:0000313" key="1">
    <source>
        <dbReference type="EMBL" id="HEW46801.1"/>
    </source>
</evidence>
<name>A0A7C2V8A1_9AQUI</name>